<name>A0A9P5NBL0_GYMJU</name>
<reference evidence="1" key="1">
    <citation type="submission" date="2020-11" db="EMBL/GenBank/DDBJ databases">
        <authorList>
            <consortium name="DOE Joint Genome Institute"/>
            <person name="Ahrendt S."/>
            <person name="Riley R."/>
            <person name="Andreopoulos W."/>
            <person name="LaButti K."/>
            <person name="Pangilinan J."/>
            <person name="Ruiz-duenas F.J."/>
            <person name="Barrasa J.M."/>
            <person name="Sanchez-Garcia M."/>
            <person name="Camarero S."/>
            <person name="Miyauchi S."/>
            <person name="Serrano A."/>
            <person name="Linde D."/>
            <person name="Babiker R."/>
            <person name="Drula E."/>
            <person name="Ayuso-Fernandez I."/>
            <person name="Pacheco R."/>
            <person name="Padilla G."/>
            <person name="Ferreira P."/>
            <person name="Barriuso J."/>
            <person name="Kellner H."/>
            <person name="Castanera R."/>
            <person name="Alfaro M."/>
            <person name="Ramirez L."/>
            <person name="Pisabarro A.G."/>
            <person name="Kuo A."/>
            <person name="Tritt A."/>
            <person name="Lipzen A."/>
            <person name="He G."/>
            <person name="Yan M."/>
            <person name="Ng V."/>
            <person name="Cullen D."/>
            <person name="Martin F."/>
            <person name="Rosso M.-N."/>
            <person name="Henrissat B."/>
            <person name="Hibbett D."/>
            <person name="Martinez A.T."/>
            <person name="Grigoriev I.V."/>
        </authorList>
    </citation>
    <scope>NUCLEOTIDE SEQUENCE</scope>
    <source>
        <strain evidence="1">AH 44721</strain>
    </source>
</reference>
<dbReference type="EMBL" id="JADNYJ010000189">
    <property type="protein sequence ID" value="KAF8875969.1"/>
    <property type="molecule type" value="Genomic_DNA"/>
</dbReference>
<sequence>MSPRQRTSHLLQNLYPPMKCEGCFGEAFEADLVFKITSVVIEPHGTGDDGNGHWADSIAFDITQCKVVFEDASLGTVRLEGGRRQARSMRRCRVHVLSLTAWKKGSQLQWVEPQILSGGKQGLMATGNPLAKKVQRRSDMMIVPWFLSSSFPKFFTAGLYSHLHELSFQKGKPQPPVLFK</sequence>
<evidence type="ECO:0000313" key="2">
    <source>
        <dbReference type="Proteomes" id="UP000724874"/>
    </source>
</evidence>
<gene>
    <name evidence="1" type="ORF">CPB84DRAFT_1752547</name>
</gene>
<keyword evidence="2" id="KW-1185">Reference proteome</keyword>
<protein>
    <submittedName>
        <fullName evidence="1">Uncharacterized protein</fullName>
    </submittedName>
</protein>
<dbReference type="AlphaFoldDB" id="A0A9P5NBL0"/>
<accession>A0A9P5NBL0</accession>
<evidence type="ECO:0000313" key="1">
    <source>
        <dbReference type="EMBL" id="KAF8875969.1"/>
    </source>
</evidence>
<dbReference type="Proteomes" id="UP000724874">
    <property type="component" value="Unassembled WGS sequence"/>
</dbReference>
<comment type="caution">
    <text evidence="1">The sequence shown here is derived from an EMBL/GenBank/DDBJ whole genome shotgun (WGS) entry which is preliminary data.</text>
</comment>
<proteinExistence type="predicted"/>
<organism evidence="1 2">
    <name type="scientific">Gymnopilus junonius</name>
    <name type="common">Spectacular rustgill mushroom</name>
    <name type="synonym">Gymnopilus spectabilis subsp. junonius</name>
    <dbReference type="NCBI Taxonomy" id="109634"/>
    <lineage>
        <taxon>Eukaryota</taxon>
        <taxon>Fungi</taxon>
        <taxon>Dikarya</taxon>
        <taxon>Basidiomycota</taxon>
        <taxon>Agaricomycotina</taxon>
        <taxon>Agaricomycetes</taxon>
        <taxon>Agaricomycetidae</taxon>
        <taxon>Agaricales</taxon>
        <taxon>Agaricineae</taxon>
        <taxon>Hymenogastraceae</taxon>
        <taxon>Gymnopilus</taxon>
    </lineage>
</organism>